<reference evidence="1" key="1">
    <citation type="submission" date="2021-02" db="EMBL/GenBank/DDBJ databases">
        <authorList>
            <person name="Nowell W R."/>
        </authorList>
    </citation>
    <scope>NUCLEOTIDE SEQUENCE</scope>
</reference>
<dbReference type="GO" id="GO:0005975">
    <property type="term" value="P:carbohydrate metabolic process"/>
    <property type="evidence" value="ECO:0007669"/>
    <property type="project" value="InterPro"/>
</dbReference>
<comment type="caution">
    <text evidence="1">The sequence shown here is derived from an EMBL/GenBank/DDBJ whole genome shotgun (WGS) entry which is preliminary data.</text>
</comment>
<dbReference type="InterPro" id="IPR036962">
    <property type="entry name" value="Glyco_hydro_3_N_sf"/>
</dbReference>
<dbReference type="GO" id="GO:0004553">
    <property type="term" value="F:hydrolase activity, hydrolyzing O-glycosyl compounds"/>
    <property type="evidence" value="ECO:0007669"/>
    <property type="project" value="InterPro"/>
</dbReference>
<organism evidence="1 2">
    <name type="scientific">Adineta steineri</name>
    <dbReference type="NCBI Taxonomy" id="433720"/>
    <lineage>
        <taxon>Eukaryota</taxon>
        <taxon>Metazoa</taxon>
        <taxon>Spiralia</taxon>
        <taxon>Gnathifera</taxon>
        <taxon>Rotifera</taxon>
        <taxon>Eurotatoria</taxon>
        <taxon>Bdelloidea</taxon>
        <taxon>Adinetida</taxon>
        <taxon>Adinetidae</taxon>
        <taxon>Adineta</taxon>
    </lineage>
</organism>
<feature type="non-terminal residue" evidence="1">
    <location>
        <position position="66"/>
    </location>
</feature>
<proteinExistence type="predicted"/>
<name>A0A820N8Y2_9BILA</name>
<sequence length="66" mass="7448">MSDEEKVGQMTQVTINSILKDPSKPWNEIEVDPDKLRIAIQDYKIGSILNVAETGAYALSQWQDII</sequence>
<dbReference type="Gene3D" id="3.20.20.300">
    <property type="entry name" value="Glycoside hydrolase, family 3, N-terminal domain"/>
    <property type="match status" value="1"/>
</dbReference>
<dbReference type="AlphaFoldDB" id="A0A820N8Y2"/>
<evidence type="ECO:0000313" key="2">
    <source>
        <dbReference type="Proteomes" id="UP000663844"/>
    </source>
</evidence>
<accession>A0A820N8Y2</accession>
<dbReference type="EMBL" id="CAJOAZ010024795">
    <property type="protein sequence ID" value="CAF4387668.1"/>
    <property type="molecule type" value="Genomic_DNA"/>
</dbReference>
<evidence type="ECO:0000313" key="1">
    <source>
        <dbReference type="EMBL" id="CAF4387668.1"/>
    </source>
</evidence>
<dbReference type="Proteomes" id="UP000663844">
    <property type="component" value="Unassembled WGS sequence"/>
</dbReference>
<protein>
    <submittedName>
        <fullName evidence="1">Uncharacterized protein</fullName>
    </submittedName>
</protein>
<gene>
    <name evidence="1" type="ORF">OXD698_LOCUS50721</name>
</gene>